<dbReference type="Pfam" id="PF00561">
    <property type="entry name" value="Abhydrolase_1"/>
    <property type="match status" value="1"/>
</dbReference>
<dbReference type="PANTHER" id="PTHR43433:SF5">
    <property type="entry name" value="AB HYDROLASE-1 DOMAIN-CONTAINING PROTEIN"/>
    <property type="match status" value="1"/>
</dbReference>
<dbReference type="InterPro" id="IPR029058">
    <property type="entry name" value="AB_hydrolase_fold"/>
</dbReference>
<accession>D9WM00</accession>
<keyword evidence="3" id="KW-0378">Hydrolase</keyword>
<dbReference type="InterPro" id="IPR050471">
    <property type="entry name" value="AB_hydrolase"/>
</dbReference>
<dbReference type="InterPro" id="IPR000073">
    <property type="entry name" value="AB_hydrolase_1"/>
</dbReference>
<dbReference type="PANTHER" id="PTHR43433">
    <property type="entry name" value="HYDROLASE, ALPHA/BETA FOLD FAMILY PROTEIN"/>
    <property type="match status" value="1"/>
</dbReference>
<evidence type="ECO:0000256" key="1">
    <source>
        <dbReference type="SAM" id="MobiDB-lite"/>
    </source>
</evidence>
<dbReference type="HOGENOM" id="CLU_020336_6_1_11"/>
<name>D9WM00_9ACTN</name>
<dbReference type="SUPFAM" id="SSF53474">
    <property type="entry name" value="alpha/beta-Hydrolases"/>
    <property type="match status" value="1"/>
</dbReference>
<sequence length="340" mass="35472">MRRTRYAASGPYAPPVPPRELTVTSADGARLHAELHGVTDPAAPAVVLAHGWTCSTAFWAPVVRELVARHRVIVYDQRGHGRSAAPGPGGYSTEALADDLEAVLEQTLEPGRRAVVVGHSMGGMTVMAAAGRPAVRERAAAVVLCSTGASRLVERARVVPLRSERLRARIHRAILGARLPMGPVTPVSKRLLRYGTLGPGSAPAMVEACARIVHACPRVVRAGWAHVMGDLDLDARVGLLTMPAAVIVGTADRLTPPEQSHAIAAALPQCTGLTELPGLGHMTPVEDPGAVSGVISRLAADHLAAEHEGAPGSPRADAPTDALTGDLTDDDPQAAEERTT</sequence>
<protein>
    <submittedName>
        <fullName evidence="3">Alpha/beta hydrolase fold family hydrolase</fullName>
    </submittedName>
</protein>
<feature type="domain" description="AB hydrolase-1" evidence="2">
    <location>
        <begin position="44"/>
        <end position="287"/>
    </location>
</feature>
<dbReference type="OrthoDB" id="5422338at2"/>
<dbReference type="AlphaFoldDB" id="D9WM00"/>
<evidence type="ECO:0000313" key="3">
    <source>
        <dbReference type="EMBL" id="EFL23740.1"/>
    </source>
</evidence>
<organism evidence="3 4">
    <name type="scientific">Streptomyces himastatinicus ATCC 53653</name>
    <dbReference type="NCBI Taxonomy" id="457427"/>
    <lineage>
        <taxon>Bacteria</taxon>
        <taxon>Bacillati</taxon>
        <taxon>Actinomycetota</taxon>
        <taxon>Actinomycetes</taxon>
        <taxon>Kitasatosporales</taxon>
        <taxon>Streptomycetaceae</taxon>
        <taxon>Streptomyces</taxon>
        <taxon>Streptomyces violaceusniger group</taxon>
    </lineage>
</organism>
<dbReference type="Proteomes" id="UP000003963">
    <property type="component" value="Unassembled WGS sequence"/>
</dbReference>
<keyword evidence="4" id="KW-1185">Reference proteome</keyword>
<feature type="region of interest" description="Disordered" evidence="1">
    <location>
        <begin position="1"/>
        <end position="20"/>
    </location>
</feature>
<proteinExistence type="predicted"/>
<feature type="region of interest" description="Disordered" evidence="1">
    <location>
        <begin position="302"/>
        <end position="340"/>
    </location>
</feature>
<dbReference type="EMBL" id="GG657754">
    <property type="protein sequence ID" value="EFL23740.1"/>
    <property type="molecule type" value="Genomic_DNA"/>
</dbReference>
<gene>
    <name evidence="3" type="ORF">SSOG_03454</name>
</gene>
<dbReference type="GO" id="GO:0016787">
    <property type="term" value="F:hydrolase activity"/>
    <property type="evidence" value="ECO:0007669"/>
    <property type="project" value="UniProtKB-KW"/>
</dbReference>
<dbReference type="PRINTS" id="PR00111">
    <property type="entry name" value="ABHYDROLASE"/>
</dbReference>
<dbReference type="STRING" id="457427.SSOG_03454"/>
<dbReference type="Gene3D" id="3.40.50.1820">
    <property type="entry name" value="alpha/beta hydrolase"/>
    <property type="match status" value="1"/>
</dbReference>
<evidence type="ECO:0000259" key="2">
    <source>
        <dbReference type="Pfam" id="PF00561"/>
    </source>
</evidence>
<feature type="compositionally biased region" description="Low complexity" evidence="1">
    <location>
        <begin position="316"/>
        <end position="326"/>
    </location>
</feature>
<evidence type="ECO:0000313" key="4">
    <source>
        <dbReference type="Proteomes" id="UP000003963"/>
    </source>
</evidence>
<reference evidence="3 4" key="1">
    <citation type="submission" date="2009-02" db="EMBL/GenBank/DDBJ databases">
        <title>Annotation of Streptomyces hygroscopicus strain ATCC 53653.</title>
        <authorList>
            <consortium name="The Broad Institute Genome Sequencing Platform"/>
            <consortium name="Broad Institute Microbial Sequencing Center"/>
            <person name="Fischbach M."/>
            <person name="Godfrey P."/>
            <person name="Ward D."/>
            <person name="Young S."/>
            <person name="Zeng Q."/>
            <person name="Koehrsen M."/>
            <person name="Alvarado L."/>
            <person name="Berlin A.M."/>
            <person name="Bochicchio J."/>
            <person name="Borenstein D."/>
            <person name="Chapman S.B."/>
            <person name="Chen Z."/>
            <person name="Engels R."/>
            <person name="Freedman E."/>
            <person name="Gellesch M."/>
            <person name="Goldberg J."/>
            <person name="Griggs A."/>
            <person name="Gujja S."/>
            <person name="Heilman E.R."/>
            <person name="Heiman D.I."/>
            <person name="Hepburn T.A."/>
            <person name="Howarth C."/>
            <person name="Jen D."/>
            <person name="Larson L."/>
            <person name="Lewis B."/>
            <person name="Mehta T."/>
            <person name="Park D."/>
            <person name="Pearson M."/>
            <person name="Richards J."/>
            <person name="Roberts A."/>
            <person name="Saif S."/>
            <person name="Shea T.D."/>
            <person name="Shenoy N."/>
            <person name="Sisk P."/>
            <person name="Stolte C."/>
            <person name="Sykes S.N."/>
            <person name="Thomson T."/>
            <person name="Walk T."/>
            <person name="White J."/>
            <person name="Yandava C."/>
            <person name="Straight P."/>
            <person name="Clardy J."/>
            <person name="Hung D."/>
            <person name="Kolter R."/>
            <person name="Mekalanos J."/>
            <person name="Walker S."/>
            <person name="Walsh C.T."/>
            <person name="Wieland-Brown L.C."/>
            <person name="Haas B."/>
            <person name="Nusbaum C."/>
            <person name="Birren B."/>
        </authorList>
    </citation>
    <scope>NUCLEOTIDE SEQUENCE [LARGE SCALE GENOMIC DNA]</scope>
    <source>
        <strain evidence="3 4">ATCC 53653</strain>
    </source>
</reference>
<dbReference type="RefSeq" id="WP_009715555.1">
    <property type="nucleotide sequence ID" value="NZ_GG657754.1"/>
</dbReference>